<dbReference type="PANTHER" id="PTHR38733">
    <property type="entry name" value="PROTEIN MCRC"/>
    <property type="match status" value="1"/>
</dbReference>
<protein>
    <recommendedName>
        <fullName evidence="3">5-methylcytosine-specific restriction enzyme subunit McrC</fullName>
    </recommendedName>
</protein>
<gene>
    <name evidence="1" type="ORF">DDF67_02830</name>
</gene>
<comment type="caution">
    <text evidence="1">The sequence shown here is derived from an EMBL/GenBank/DDBJ whole genome shotgun (WGS) entry which is preliminary data.</text>
</comment>
<accession>A0A2T9KCG0</accession>
<dbReference type="RefSeq" id="WP_109099445.1">
    <property type="nucleotide sequence ID" value="NZ_QDKQ01000016.1"/>
</dbReference>
<reference evidence="1 2" key="1">
    <citation type="submission" date="2018-04" db="EMBL/GenBank/DDBJ databases">
        <title>The genome sequence of Caulobacter sp. 744.</title>
        <authorList>
            <person name="Gao J."/>
            <person name="Sun J."/>
        </authorList>
    </citation>
    <scope>NUCLEOTIDE SEQUENCE [LARGE SCALE GENOMIC DNA]</scope>
    <source>
        <strain evidence="1 2">774</strain>
    </source>
</reference>
<dbReference type="Pfam" id="PF10117">
    <property type="entry name" value="McrBC"/>
    <property type="match status" value="1"/>
</dbReference>
<dbReference type="PANTHER" id="PTHR38733:SF1">
    <property type="entry name" value="TYPE IV METHYL-DIRECTED RESTRICTION ENZYME ECOKMCRBC"/>
    <property type="match status" value="1"/>
</dbReference>
<keyword evidence="2" id="KW-1185">Reference proteome</keyword>
<evidence type="ECO:0000313" key="2">
    <source>
        <dbReference type="Proteomes" id="UP000245073"/>
    </source>
</evidence>
<dbReference type="EMBL" id="QDKQ01000016">
    <property type="protein sequence ID" value="PVM93638.1"/>
    <property type="molecule type" value="Genomic_DNA"/>
</dbReference>
<dbReference type="Proteomes" id="UP000245073">
    <property type="component" value="Unassembled WGS sequence"/>
</dbReference>
<evidence type="ECO:0000313" key="1">
    <source>
        <dbReference type="EMBL" id="PVM93638.1"/>
    </source>
</evidence>
<evidence type="ECO:0008006" key="3">
    <source>
        <dbReference type="Google" id="ProtNLM"/>
    </source>
</evidence>
<name>A0A2T9KCG0_9CAUL</name>
<dbReference type="OrthoDB" id="307209at2"/>
<sequence length="432" mass="47412">MRRGPTIVRALEYGRVALPDPWNTAAVRERLEQAALRGGFKAFETRGRQLYARGVVGVVDLGGLIVEILPKTHDDNPPGEASIFLSDLLRFGGLLDRLAVLRAKTAPGELTIVEIILAWAVREAAANLREGLPRRYQVREEVSSAVRGRIEMRHLARRAPGKDFELYVRHAPLSEDNPLSGIIKWLIAQVSVRTRQAPTRRMARSLLHEMDHVRWVTPQRGDIARLVLQPTEARWKPLLELADMLLRQVSPDPGRAGAHDAVAVLFTLHDLFERVLRRIFRDGLGAHGLGLKRPGHMLLEHASGRMMPLRPDFLFGPLKGGPSAVGDAKWKRILDGADGFALSESDAYQLTTYLATHQAKTGLVFCPLARPAEDGSIMVRDFTVSGLGASLYVTGVHLPTLIDAGPSGQAARLNLCTHIAARITANVAPLAA</sequence>
<dbReference type="AlphaFoldDB" id="A0A2T9KCG0"/>
<proteinExistence type="predicted"/>
<organism evidence="1 2">
    <name type="scientific">Caulobacter endophyticus</name>
    <dbReference type="NCBI Taxonomy" id="2172652"/>
    <lineage>
        <taxon>Bacteria</taxon>
        <taxon>Pseudomonadati</taxon>
        <taxon>Pseudomonadota</taxon>
        <taxon>Alphaproteobacteria</taxon>
        <taxon>Caulobacterales</taxon>
        <taxon>Caulobacteraceae</taxon>
        <taxon>Caulobacter</taxon>
    </lineage>
</organism>
<dbReference type="InterPro" id="IPR019292">
    <property type="entry name" value="McrC"/>
</dbReference>